<comment type="similarity">
    <text evidence="3">In the N-terminal section; belongs to the PMEI family.</text>
</comment>
<dbReference type="InterPro" id="IPR033131">
    <property type="entry name" value="Pectinesterase_Asp_AS"/>
</dbReference>
<dbReference type="FunFam" id="1.20.140.40:FF:000001">
    <property type="entry name" value="Pectinesterase"/>
    <property type="match status" value="1"/>
</dbReference>
<evidence type="ECO:0000313" key="13">
    <source>
        <dbReference type="EMBL" id="OAY66048.1"/>
    </source>
</evidence>
<comment type="catalytic activity">
    <reaction evidence="10">
        <text>[(1-&gt;4)-alpha-D-galacturonosyl methyl ester](n) + n H2O = [(1-&gt;4)-alpha-D-galacturonosyl](n) + n methanol + n H(+)</text>
        <dbReference type="Rhea" id="RHEA:22380"/>
        <dbReference type="Rhea" id="RHEA-COMP:14570"/>
        <dbReference type="Rhea" id="RHEA-COMP:14573"/>
        <dbReference type="ChEBI" id="CHEBI:15377"/>
        <dbReference type="ChEBI" id="CHEBI:15378"/>
        <dbReference type="ChEBI" id="CHEBI:17790"/>
        <dbReference type="ChEBI" id="CHEBI:140522"/>
        <dbReference type="ChEBI" id="CHEBI:140523"/>
        <dbReference type="EC" id="3.1.1.11"/>
    </reaction>
</comment>
<dbReference type="GO" id="GO:0045490">
    <property type="term" value="P:pectin catabolic process"/>
    <property type="evidence" value="ECO:0007669"/>
    <property type="project" value="UniProtKB-UniRule"/>
</dbReference>
<dbReference type="InterPro" id="IPR000070">
    <property type="entry name" value="Pectinesterase_cat"/>
</dbReference>
<evidence type="ECO:0000259" key="12">
    <source>
        <dbReference type="SMART" id="SM00856"/>
    </source>
</evidence>
<dbReference type="Pfam" id="PF04043">
    <property type="entry name" value="PMEI"/>
    <property type="match status" value="1"/>
</dbReference>
<evidence type="ECO:0000313" key="14">
    <source>
        <dbReference type="Proteomes" id="UP000092600"/>
    </source>
</evidence>
<evidence type="ECO:0000256" key="11">
    <source>
        <dbReference type="SAM" id="Phobius"/>
    </source>
</evidence>
<evidence type="ECO:0000256" key="9">
    <source>
        <dbReference type="PROSITE-ProRule" id="PRU10040"/>
    </source>
</evidence>
<keyword evidence="6" id="KW-0964">Secreted</keyword>
<comment type="similarity">
    <text evidence="4">In the C-terminal section; belongs to the pectinesterase family.</text>
</comment>
<dbReference type="InterPro" id="IPR012334">
    <property type="entry name" value="Pectin_lyas_fold"/>
</dbReference>
<dbReference type="SUPFAM" id="SSF51126">
    <property type="entry name" value="Pectin lyase-like"/>
    <property type="match status" value="1"/>
</dbReference>
<keyword evidence="6" id="KW-0134">Cell wall</keyword>
<dbReference type="AlphaFoldDB" id="A0A199UMR2"/>
<evidence type="ECO:0000256" key="2">
    <source>
        <dbReference type="ARBA" id="ARBA00005184"/>
    </source>
</evidence>
<dbReference type="Pfam" id="PF01095">
    <property type="entry name" value="Pectinesterase"/>
    <property type="match status" value="1"/>
</dbReference>
<dbReference type="SMART" id="SM00856">
    <property type="entry name" value="PMEI"/>
    <property type="match status" value="1"/>
</dbReference>
<dbReference type="Proteomes" id="UP000092600">
    <property type="component" value="Unassembled WGS sequence"/>
</dbReference>
<evidence type="ECO:0000256" key="6">
    <source>
        <dbReference type="ARBA" id="ARBA00022512"/>
    </source>
</evidence>
<keyword evidence="11" id="KW-0472">Membrane</keyword>
<accession>A0A199UMR2</accession>
<evidence type="ECO:0000256" key="8">
    <source>
        <dbReference type="ARBA" id="ARBA00023085"/>
    </source>
</evidence>
<dbReference type="STRING" id="4615.A0A199UMR2"/>
<evidence type="ECO:0000256" key="4">
    <source>
        <dbReference type="ARBA" id="ARBA00007786"/>
    </source>
</evidence>
<dbReference type="PANTHER" id="PTHR31707">
    <property type="entry name" value="PECTINESTERASE"/>
    <property type="match status" value="1"/>
</dbReference>
<evidence type="ECO:0000256" key="1">
    <source>
        <dbReference type="ARBA" id="ARBA00004191"/>
    </source>
</evidence>
<keyword evidence="7 10" id="KW-0378">Hydrolase</keyword>
<dbReference type="GO" id="GO:0042545">
    <property type="term" value="P:cell wall modification"/>
    <property type="evidence" value="ECO:0007669"/>
    <property type="project" value="UniProtKB-UniRule"/>
</dbReference>
<keyword evidence="11" id="KW-1133">Transmembrane helix</keyword>
<dbReference type="InterPro" id="IPR035513">
    <property type="entry name" value="Invertase/methylesterase_inhib"/>
</dbReference>
<dbReference type="CDD" id="cd15798">
    <property type="entry name" value="PMEI-like_3"/>
    <property type="match status" value="1"/>
</dbReference>
<comment type="pathway">
    <text evidence="2 10">Glycan metabolism; pectin degradation; 2-dehydro-3-deoxy-D-gluconate from pectin: step 1/5.</text>
</comment>
<feature type="transmembrane region" description="Helical" evidence="11">
    <location>
        <begin position="20"/>
        <end position="42"/>
    </location>
</feature>
<dbReference type="Gene3D" id="1.20.140.40">
    <property type="entry name" value="Invertase/pectin methylesterase inhibitor family protein"/>
    <property type="match status" value="1"/>
</dbReference>
<feature type="domain" description="Pectinesterase inhibitor" evidence="12">
    <location>
        <begin position="59"/>
        <end position="210"/>
    </location>
</feature>
<dbReference type="InterPro" id="IPR011050">
    <property type="entry name" value="Pectin_lyase_fold/virulence"/>
</dbReference>
<comment type="caution">
    <text evidence="13">The sequence shown here is derived from an EMBL/GenBank/DDBJ whole genome shotgun (WGS) entry which is preliminary data.</text>
</comment>
<dbReference type="UniPathway" id="UPA00545">
    <property type="reaction ID" value="UER00823"/>
</dbReference>
<sequence>MSSAIDDGIEVNRKPGRKNLVIAGSSAAVLMLLVVGTVATVLNQSAEESGGVSPRSMHSTSKSVQMICASTDYRQTCESSLSKAVNSSSDNDPKAILHAAVSVVVDEVGKAFAHSRLLDSNNSRVKSAVQDCLTLFDDCKYDLKRSLESIIAHAATDHLSKRSHDLETWLSAVISFEEACVDGFPEGELKAKMKAAMKKARELSSNAVAIIGQVSSFLSMLDIPGLSGRRRRLLTAQKEPALAAAAAGLKEDGLPQWMSSTERRVLKSHHKLKVKPNATVAKDGTGDFATISAALDAMPSEYKGRYVIYVKEGIYEETVNVTKKMANVTMYGDGSKKSIITGSKNFVDGTRTWQTATFSVSGDGFIAIRLGFRNTAGAVKHQAVALRVKADRSIFLNCRMEGYQDTLYAQAYRQFYRGCVISGTVDFIFGDASAVFQNCIIVVRRPLDNQQNIVTAHGRVDRQQKTGFVIQRCRILPEQGLTEAAAHKANVRSYLGRPWKEFARTVVMESHIGGFIHPDGYMPWEGEFALSTLYYAEYNNFGGGSNVSTRVPWPGFHVISRREAERFTVGNFLYGADWIPATGAPFRLGMYTRE</sequence>
<dbReference type="PROSITE" id="PS00503">
    <property type="entry name" value="PECTINESTERASE_2"/>
    <property type="match status" value="1"/>
</dbReference>
<dbReference type="NCBIfam" id="TIGR01614">
    <property type="entry name" value="PME_inhib"/>
    <property type="match status" value="1"/>
</dbReference>
<proteinExistence type="inferred from homology"/>
<comment type="subcellular location">
    <subcellularLocation>
        <location evidence="1">Secreted</location>
        <location evidence="1">Cell wall</location>
    </subcellularLocation>
</comment>
<organism evidence="13 14">
    <name type="scientific">Ananas comosus</name>
    <name type="common">Pineapple</name>
    <name type="synonym">Ananas ananas</name>
    <dbReference type="NCBI Taxonomy" id="4615"/>
    <lineage>
        <taxon>Eukaryota</taxon>
        <taxon>Viridiplantae</taxon>
        <taxon>Streptophyta</taxon>
        <taxon>Embryophyta</taxon>
        <taxon>Tracheophyta</taxon>
        <taxon>Spermatophyta</taxon>
        <taxon>Magnoliopsida</taxon>
        <taxon>Liliopsida</taxon>
        <taxon>Poales</taxon>
        <taxon>Bromeliaceae</taxon>
        <taxon>Bromelioideae</taxon>
        <taxon>Ananas</taxon>
    </lineage>
</organism>
<keyword evidence="8 10" id="KW-0063">Aspartyl esterase</keyword>
<dbReference type="InterPro" id="IPR006501">
    <property type="entry name" value="Pectinesterase_inhib_dom"/>
</dbReference>
<dbReference type="FunFam" id="2.160.20.10:FF:000029">
    <property type="entry name" value="Pectinesterase 4"/>
    <property type="match status" value="1"/>
</dbReference>
<dbReference type="EC" id="3.1.1.11" evidence="5 10"/>
<feature type="active site" evidence="9">
    <location>
        <position position="426"/>
    </location>
</feature>
<dbReference type="GO" id="GO:0030599">
    <property type="term" value="F:pectinesterase activity"/>
    <property type="evidence" value="ECO:0007669"/>
    <property type="project" value="UniProtKB-UniRule"/>
</dbReference>
<dbReference type="EMBL" id="LSRQ01006553">
    <property type="protein sequence ID" value="OAY66048.1"/>
    <property type="molecule type" value="Genomic_DNA"/>
</dbReference>
<reference evidence="13 14" key="1">
    <citation type="journal article" date="2016" name="DNA Res.">
        <title>The draft genome of MD-2 pineapple using hybrid error correction of long reads.</title>
        <authorList>
            <person name="Redwan R.M."/>
            <person name="Saidin A."/>
            <person name="Kumar S.V."/>
        </authorList>
    </citation>
    <scope>NUCLEOTIDE SEQUENCE [LARGE SCALE GENOMIC DNA]</scope>
    <source>
        <strain evidence="14">cv. MD2</strain>
        <tissue evidence="13">Leaf</tissue>
    </source>
</reference>
<name>A0A199UMR2_ANACO</name>
<keyword evidence="11" id="KW-0812">Transmembrane</keyword>
<evidence type="ECO:0000256" key="5">
    <source>
        <dbReference type="ARBA" id="ARBA00013229"/>
    </source>
</evidence>
<protein>
    <recommendedName>
        <fullName evidence="5 10">Pectinesterase</fullName>
        <ecNumber evidence="5 10">3.1.1.11</ecNumber>
    </recommendedName>
</protein>
<dbReference type="SUPFAM" id="SSF101148">
    <property type="entry name" value="Plant invertase/pectin methylesterase inhibitor"/>
    <property type="match status" value="1"/>
</dbReference>
<evidence type="ECO:0000256" key="7">
    <source>
        <dbReference type="ARBA" id="ARBA00022801"/>
    </source>
</evidence>
<gene>
    <name evidence="13" type="ORF">ACMD2_09858</name>
</gene>
<evidence type="ECO:0000256" key="10">
    <source>
        <dbReference type="RuleBase" id="RU000589"/>
    </source>
</evidence>
<dbReference type="Gene3D" id="2.160.20.10">
    <property type="entry name" value="Single-stranded right-handed beta-helix, Pectin lyase-like"/>
    <property type="match status" value="1"/>
</dbReference>
<dbReference type="GO" id="GO:0004857">
    <property type="term" value="F:enzyme inhibitor activity"/>
    <property type="evidence" value="ECO:0007669"/>
    <property type="project" value="InterPro"/>
</dbReference>
<evidence type="ECO:0000256" key="3">
    <source>
        <dbReference type="ARBA" id="ARBA00006027"/>
    </source>
</evidence>